<dbReference type="InParanoid" id="H0EJY4"/>
<feature type="domain" description="Peptidase C45 hydrolase" evidence="1">
    <location>
        <begin position="107"/>
        <end position="301"/>
    </location>
</feature>
<dbReference type="GO" id="GO:0016746">
    <property type="term" value="F:acyltransferase activity"/>
    <property type="evidence" value="ECO:0007669"/>
    <property type="project" value="UniProtKB-KW"/>
</dbReference>
<evidence type="ECO:0000313" key="2">
    <source>
        <dbReference type="EMBL" id="EHL01175.1"/>
    </source>
</evidence>
<sequence length="371" mass="41170">MIKQIECKGTPYEIGLTHGTSASEEITRSIDFYASLFQKTSNRDWSQVTETANTFASLIQEKWPRYYDEMKGIADGSNRDVLDIVALNVRTEIAFGQFSDGCTSLFWHTPNHEWLGQNWDWQKAQAPNLIALTIHQSSLPSIKMITEAGIIGKIGLNSAGVGVCLNAIRAVGLDYGKMPVHLGLRHVLECGSTKEAVEKLEEVGMASSAHMLIADGTGDAVGLEFTSSTFARLVSDDKGRIAHSNHLLAKHDGAVEPEWLADSPKRVSQMRRLAEKSDGEVGWKEFSGLFEDENGFPLGLVDEDEKAERELTPAEFEQYLGAILMIAESNGEKEGRGIQARLERQALAEVDEKRRQIDSIWNPQMLMVMDK</sequence>
<comment type="caution">
    <text evidence="2">The sequence shown here is derived from an EMBL/GenBank/DDBJ whole genome shotgun (WGS) entry which is preliminary data.</text>
</comment>
<evidence type="ECO:0000313" key="3">
    <source>
        <dbReference type="Proteomes" id="UP000005446"/>
    </source>
</evidence>
<keyword evidence="2" id="KW-0808">Transferase</keyword>
<dbReference type="Gene3D" id="3.60.60.10">
    <property type="entry name" value="Penicillin V Acylase, Chain A"/>
    <property type="match status" value="1"/>
</dbReference>
<dbReference type="MEROPS" id="C45.001"/>
<protein>
    <submittedName>
        <fullName evidence="2">Putative Acyl-coenzyme A:6-aminopenicillanic-acid-acyltransferase 40 kDa form</fullName>
    </submittedName>
</protein>
<dbReference type="PANTHER" id="PTHR34180:SF1">
    <property type="entry name" value="BETA-ALANYL-DOPAMINE_CARCININE HYDROLASE"/>
    <property type="match status" value="1"/>
</dbReference>
<keyword evidence="3" id="KW-1185">Reference proteome</keyword>
<dbReference type="PANTHER" id="PTHR34180">
    <property type="entry name" value="PEPTIDASE C45"/>
    <property type="match status" value="1"/>
</dbReference>
<dbReference type="Proteomes" id="UP000005446">
    <property type="component" value="Unassembled WGS sequence"/>
</dbReference>
<keyword evidence="2" id="KW-0012">Acyltransferase</keyword>
<accession>H0EJY4</accession>
<proteinExistence type="predicted"/>
<dbReference type="EMBL" id="AGUE01000060">
    <property type="protein sequence ID" value="EHL01175.1"/>
    <property type="molecule type" value="Genomic_DNA"/>
</dbReference>
<dbReference type="OrthoDB" id="189997at2759"/>
<dbReference type="InterPro" id="IPR005079">
    <property type="entry name" value="Peptidase_C45_hydrolase"/>
</dbReference>
<dbReference type="AlphaFoldDB" id="H0EJY4"/>
<organism evidence="2 3">
    <name type="scientific">Glarea lozoyensis (strain ATCC 74030 / MF5533)</name>
    <dbReference type="NCBI Taxonomy" id="1104152"/>
    <lineage>
        <taxon>Eukaryota</taxon>
        <taxon>Fungi</taxon>
        <taxon>Dikarya</taxon>
        <taxon>Ascomycota</taxon>
        <taxon>Pezizomycotina</taxon>
        <taxon>Leotiomycetes</taxon>
        <taxon>Helotiales</taxon>
        <taxon>Helotiaceae</taxon>
        <taxon>Glarea</taxon>
    </lineage>
</organism>
<dbReference type="InterPro" id="IPR047801">
    <property type="entry name" value="Peptidase_C45"/>
</dbReference>
<dbReference type="InterPro" id="IPR029055">
    <property type="entry name" value="Ntn_hydrolases_N"/>
</dbReference>
<dbReference type="InterPro" id="IPR047794">
    <property type="entry name" value="C45_proenzyme-like"/>
</dbReference>
<gene>
    <name evidence="2" type="ORF">M7I_2868</name>
</gene>
<dbReference type="Pfam" id="PF03417">
    <property type="entry name" value="AAT"/>
    <property type="match status" value="1"/>
</dbReference>
<name>H0EJY4_GLAL7</name>
<dbReference type="SUPFAM" id="SSF56235">
    <property type="entry name" value="N-terminal nucleophile aminohydrolases (Ntn hydrolases)"/>
    <property type="match status" value="1"/>
</dbReference>
<evidence type="ECO:0000259" key="1">
    <source>
        <dbReference type="Pfam" id="PF03417"/>
    </source>
</evidence>
<dbReference type="Gene3D" id="1.10.10.2120">
    <property type="match status" value="1"/>
</dbReference>
<reference evidence="2 3" key="1">
    <citation type="journal article" date="2012" name="Eukaryot. Cell">
        <title>Genome sequence of the fungus Glarea lozoyensis: the first genome sequence of a species from the Helotiaceae family.</title>
        <authorList>
            <person name="Youssar L."/>
            <person name="Gruening B.A."/>
            <person name="Erxleben A."/>
            <person name="Guenther S."/>
            <person name="Huettel W."/>
        </authorList>
    </citation>
    <scope>NUCLEOTIDE SEQUENCE [LARGE SCALE GENOMIC DNA]</scope>
    <source>
        <strain evidence="3">ATCC 74030 / MF5533</strain>
    </source>
</reference>
<dbReference type="NCBIfam" id="NF040521">
    <property type="entry name" value="C45_proenzyme"/>
    <property type="match status" value="1"/>
</dbReference>
<dbReference type="HOGENOM" id="CLU_037787_1_0_1"/>